<dbReference type="Proteomes" id="UP000282818">
    <property type="component" value="Unassembled WGS sequence"/>
</dbReference>
<dbReference type="EMBL" id="SACQ01000002">
    <property type="protein sequence ID" value="RVU31435.1"/>
    <property type="molecule type" value="Genomic_DNA"/>
</dbReference>
<comment type="caution">
    <text evidence="2">The sequence shown here is derived from an EMBL/GenBank/DDBJ whole genome shotgun (WGS) entry which is preliminary data.</text>
</comment>
<name>A0A437QA91_9GAMM</name>
<reference evidence="2 3" key="1">
    <citation type="submission" date="2019-01" db="EMBL/GenBank/DDBJ databases">
        <authorList>
            <person name="Chen W.-M."/>
        </authorList>
    </citation>
    <scope>NUCLEOTIDE SEQUENCE [LARGE SCALE GENOMIC DNA]</scope>
    <source>
        <strain evidence="2 3">HPM-16</strain>
    </source>
</reference>
<keyword evidence="1" id="KW-0732">Signal</keyword>
<sequence>MKLTAFTRNVMLASLFASSLAHGAVQSHSFMLLGNNGEEGSGSFTWDDVTVPNGGTVEYDDLLSFSLTLNGGNVVGGSVTFQKDDCDDVRLLPAPTFTTFLNVSTCSKGGNTLMGETPLEGRLAGMGPSVISFYPGSTSLVNTLTSNAQSIPTLPFIGLAVLGVMLGVSGTRKLQQPLR</sequence>
<evidence type="ECO:0000313" key="2">
    <source>
        <dbReference type="EMBL" id="RVU31435.1"/>
    </source>
</evidence>
<dbReference type="AlphaFoldDB" id="A0A437QA91"/>
<evidence type="ECO:0008006" key="4">
    <source>
        <dbReference type="Google" id="ProtNLM"/>
    </source>
</evidence>
<dbReference type="RefSeq" id="WP_127693293.1">
    <property type="nucleotide sequence ID" value="NZ_SACQ01000002.1"/>
</dbReference>
<proteinExistence type="predicted"/>
<evidence type="ECO:0000256" key="1">
    <source>
        <dbReference type="SAM" id="SignalP"/>
    </source>
</evidence>
<feature type="chain" id="PRO_5019202051" description="PEP-CTERM sorting domain-containing protein" evidence="1">
    <location>
        <begin position="24"/>
        <end position="179"/>
    </location>
</feature>
<organism evidence="2 3">
    <name type="scientific">Neptunomonas marina</name>
    <dbReference type="NCBI Taxonomy" id="1815562"/>
    <lineage>
        <taxon>Bacteria</taxon>
        <taxon>Pseudomonadati</taxon>
        <taxon>Pseudomonadota</taxon>
        <taxon>Gammaproteobacteria</taxon>
        <taxon>Oceanospirillales</taxon>
        <taxon>Oceanospirillaceae</taxon>
        <taxon>Neptunomonas</taxon>
    </lineage>
</organism>
<evidence type="ECO:0000313" key="3">
    <source>
        <dbReference type="Proteomes" id="UP000282818"/>
    </source>
</evidence>
<feature type="signal peptide" evidence="1">
    <location>
        <begin position="1"/>
        <end position="23"/>
    </location>
</feature>
<keyword evidence="3" id="KW-1185">Reference proteome</keyword>
<accession>A0A437QA91</accession>
<protein>
    <recommendedName>
        <fullName evidence="4">PEP-CTERM sorting domain-containing protein</fullName>
    </recommendedName>
</protein>
<gene>
    <name evidence="2" type="ORF">EOE65_05475</name>
</gene>